<dbReference type="EMBL" id="GGEC01017889">
    <property type="protein sequence ID" value="MBW98372.1"/>
    <property type="molecule type" value="Transcribed_RNA"/>
</dbReference>
<protein>
    <submittedName>
        <fullName evidence="1">Transmembrane 9 superfamily member 5 isoform X2</fullName>
    </submittedName>
</protein>
<reference evidence="1" key="1">
    <citation type="submission" date="2018-02" db="EMBL/GenBank/DDBJ databases">
        <title>Rhizophora mucronata_Transcriptome.</title>
        <authorList>
            <person name="Meera S.P."/>
            <person name="Sreeshan A."/>
            <person name="Augustine A."/>
        </authorList>
    </citation>
    <scope>NUCLEOTIDE SEQUENCE</scope>
    <source>
        <tissue evidence="1">Leaf</tissue>
    </source>
</reference>
<sequence length="62" mass="7142">MPHGCKGRVDQQTPRQIKGKSMSVVEYLCPRQHKTMTCFEGMRKHPHECVSNQSLSPLLRPH</sequence>
<accession>A0A2P2JY41</accession>
<proteinExistence type="predicted"/>
<keyword evidence="1" id="KW-0472">Membrane</keyword>
<dbReference type="EMBL" id="GGEC01017886">
    <property type="protein sequence ID" value="MBW98369.1"/>
    <property type="molecule type" value="Transcribed_RNA"/>
</dbReference>
<dbReference type="AlphaFoldDB" id="A0A2P2JY41"/>
<evidence type="ECO:0000313" key="1">
    <source>
        <dbReference type="EMBL" id="MBW98372.1"/>
    </source>
</evidence>
<name>A0A2P2JY41_RHIMU</name>
<organism evidence="1">
    <name type="scientific">Rhizophora mucronata</name>
    <name type="common">Asiatic mangrove</name>
    <dbReference type="NCBI Taxonomy" id="61149"/>
    <lineage>
        <taxon>Eukaryota</taxon>
        <taxon>Viridiplantae</taxon>
        <taxon>Streptophyta</taxon>
        <taxon>Embryophyta</taxon>
        <taxon>Tracheophyta</taxon>
        <taxon>Spermatophyta</taxon>
        <taxon>Magnoliopsida</taxon>
        <taxon>eudicotyledons</taxon>
        <taxon>Gunneridae</taxon>
        <taxon>Pentapetalae</taxon>
        <taxon>rosids</taxon>
        <taxon>fabids</taxon>
        <taxon>Malpighiales</taxon>
        <taxon>Rhizophoraceae</taxon>
        <taxon>Rhizophora</taxon>
    </lineage>
</organism>
<keyword evidence="1" id="KW-0812">Transmembrane</keyword>